<dbReference type="Proteomes" id="UP000295718">
    <property type="component" value="Unassembled WGS sequence"/>
</dbReference>
<dbReference type="InterPro" id="IPR038078">
    <property type="entry name" value="PhoU-like_sf"/>
</dbReference>
<dbReference type="InterPro" id="IPR026022">
    <property type="entry name" value="PhoU_dom"/>
</dbReference>
<dbReference type="NCBIfam" id="TIGR02135">
    <property type="entry name" value="phoU_full"/>
    <property type="match status" value="1"/>
</dbReference>
<comment type="subunit">
    <text evidence="3 7">Homodimer.</text>
</comment>
<organism evidence="9 10">
    <name type="scientific">Kineothrix alysoides</name>
    <dbReference type="NCBI Taxonomy" id="1469948"/>
    <lineage>
        <taxon>Bacteria</taxon>
        <taxon>Bacillati</taxon>
        <taxon>Bacillota</taxon>
        <taxon>Clostridia</taxon>
        <taxon>Lachnospirales</taxon>
        <taxon>Lachnospiraceae</taxon>
        <taxon>Kineothrix</taxon>
    </lineage>
</organism>
<feature type="domain" description="PhoU" evidence="8">
    <location>
        <begin position="19"/>
        <end position="105"/>
    </location>
</feature>
<dbReference type="GO" id="GO:0030643">
    <property type="term" value="P:intracellular phosphate ion homeostasis"/>
    <property type="evidence" value="ECO:0007669"/>
    <property type="project" value="InterPro"/>
</dbReference>
<evidence type="ECO:0000256" key="7">
    <source>
        <dbReference type="PIRNR" id="PIRNR003107"/>
    </source>
</evidence>
<dbReference type="PANTHER" id="PTHR42930">
    <property type="entry name" value="PHOSPHATE-SPECIFIC TRANSPORT SYSTEM ACCESSORY PROTEIN PHOU"/>
    <property type="match status" value="1"/>
</dbReference>
<evidence type="ECO:0000256" key="3">
    <source>
        <dbReference type="ARBA" id="ARBA00011738"/>
    </source>
</evidence>
<evidence type="ECO:0000256" key="1">
    <source>
        <dbReference type="ARBA" id="ARBA00004496"/>
    </source>
</evidence>
<dbReference type="AlphaFoldDB" id="A0A4R1QXL8"/>
<comment type="subcellular location">
    <subcellularLocation>
        <location evidence="1 7">Cytoplasm</location>
    </subcellularLocation>
</comment>
<dbReference type="EMBL" id="SLUO01000013">
    <property type="protein sequence ID" value="TCL55910.1"/>
    <property type="molecule type" value="Genomic_DNA"/>
</dbReference>
<dbReference type="Pfam" id="PF01895">
    <property type="entry name" value="PhoU"/>
    <property type="match status" value="2"/>
</dbReference>
<keyword evidence="4 7" id="KW-0813">Transport</keyword>
<reference evidence="9 10" key="1">
    <citation type="submission" date="2019-03" db="EMBL/GenBank/DDBJ databases">
        <title>Genomic Encyclopedia of Type Strains, Phase IV (KMG-IV): sequencing the most valuable type-strain genomes for metagenomic binning, comparative biology and taxonomic classification.</title>
        <authorList>
            <person name="Goeker M."/>
        </authorList>
    </citation>
    <scope>NUCLEOTIDE SEQUENCE [LARGE SCALE GENOMIC DNA]</scope>
    <source>
        <strain evidence="9 10">DSM 100556</strain>
    </source>
</reference>
<evidence type="ECO:0000313" key="10">
    <source>
        <dbReference type="Proteomes" id="UP000295718"/>
    </source>
</evidence>
<dbReference type="STRING" id="1469948.GCA_000732725_00631"/>
<evidence type="ECO:0000259" key="8">
    <source>
        <dbReference type="Pfam" id="PF01895"/>
    </source>
</evidence>
<name>A0A4R1QXL8_9FIRM</name>
<keyword evidence="6 7" id="KW-0592">Phosphate transport</keyword>
<evidence type="ECO:0000313" key="9">
    <source>
        <dbReference type="EMBL" id="TCL55910.1"/>
    </source>
</evidence>
<dbReference type="GO" id="GO:0005737">
    <property type="term" value="C:cytoplasm"/>
    <property type="evidence" value="ECO:0007669"/>
    <property type="project" value="UniProtKB-SubCell"/>
</dbReference>
<proteinExistence type="inferred from homology"/>
<dbReference type="GO" id="GO:0045936">
    <property type="term" value="P:negative regulation of phosphate metabolic process"/>
    <property type="evidence" value="ECO:0007669"/>
    <property type="project" value="InterPro"/>
</dbReference>
<comment type="function">
    <text evidence="7">Plays a role in the regulation of phosphate uptake.</text>
</comment>
<evidence type="ECO:0000256" key="4">
    <source>
        <dbReference type="ARBA" id="ARBA00022448"/>
    </source>
</evidence>
<comment type="similarity">
    <text evidence="2 7">Belongs to the PhoU family.</text>
</comment>
<gene>
    <name evidence="9" type="ORF">EDD76_11344</name>
</gene>
<keyword evidence="10" id="KW-1185">Reference proteome</keyword>
<evidence type="ECO:0000256" key="2">
    <source>
        <dbReference type="ARBA" id="ARBA00008107"/>
    </source>
</evidence>
<dbReference type="SUPFAM" id="SSF109755">
    <property type="entry name" value="PhoU-like"/>
    <property type="match status" value="1"/>
</dbReference>
<dbReference type="RefSeq" id="WP_031389392.1">
    <property type="nucleotide sequence ID" value="NZ_JPNB01000001.1"/>
</dbReference>
<keyword evidence="5 7" id="KW-0963">Cytoplasm</keyword>
<accession>A0A4R1QXL8</accession>
<evidence type="ECO:0000256" key="6">
    <source>
        <dbReference type="ARBA" id="ARBA00022592"/>
    </source>
</evidence>
<dbReference type="PIRSF" id="PIRSF003107">
    <property type="entry name" value="PhoU"/>
    <property type="match status" value="1"/>
</dbReference>
<evidence type="ECO:0000256" key="5">
    <source>
        <dbReference type="ARBA" id="ARBA00022490"/>
    </source>
</evidence>
<dbReference type="FunFam" id="1.20.58.220:FF:000004">
    <property type="entry name" value="Phosphate-specific transport system accessory protein PhoU"/>
    <property type="match status" value="1"/>
</dbReference>
<sequence length="220" mass="25227">MSPRTVFEHELKELKDNVTTMGLRVEETYAELFLALECRNEEEIYRILKSDRVVNEMERNIESRCLSLIAKQQPVARDLRTITASLKVVTDIERVGDHVSDIAELLIRLNMNPLSSYSGHLEPMVKAAKEMIRAAIEAFVSRNEEAAKDVIESDDIVDDLFNKVKQDLIEYLKKETKNADECIDVLMIAKYLEKIGDHAVNIAEWELFQETGEIGDTRLL</sequence>
<dbReference type="GO" id="GO:0006817">
    <property type="term" value="P:phosphate ion transport"/>
    <property type="evidence" value="ECO:0007669"/>
    <property type="project" value="UniProtKB-KW"/>
</dbReference>
<dbReference type="PANTHER" id="PTHR42930:SF3">
    <property type="entry name" value="PHOSPHATE-SPECIFIC TRANSPORT SYSTEM ACCESSORY PROTEIN PHOU"/>
    <property type="match status" value="1"/>
</dbReference>
<dbReference type="OrthoDB" id="9814256at2"/>
<dbReference type="Gene3D" id="1.20.58.220">
    <property type="entry name" value="Phosphate transport system protein phou homolog 2, domain 2"/>
    <property type="match status" value="1"/>
</dbReference>
<protein>
    <recommendedName>
        <fullName evidence="7">Phosphate-specific transport system accessory protein PhoU</fullName>
    </recommendedName>
</protein>
<dbReference type="InterPro" id="IPR028366">
    <property type="entry name" value="PhoU"/>
</dbReference>
<comment type="caution">
    <text evidence="9">The sequence shown here is derived from an EMBL/GenBank/DDBJ whole genome shotgun (WGS) entry which is preliminary data.</text>
</comment>
<feature type="domain" description="PhoU" evidence="8">
    <location>
        <begin position="124"/>
        <end position="205"/>
    </location>
</feature>